<keyword evidence="3" id="KW-1185">Reference proteome</keyword>
<dbReference type="EMBL" id="JBHTLJ010000004">
    <property type="protein sequence ID" value="MFD1163497.1"/>
    <property type="molecule type" value="Genomic_DNA"/>
</dbReference>
<dbReference type="Proteomes" id="UP001597163">
    <property type="component" value="Unassembled WGS sequence"/>
</dbReference>
<dbReference type="RefSeq" id="WP_311941202.1">
    <property type="nucleotide sequence ID" value="NZ_JAVSCK010000004.1"/>
</dbReference>
<evidence type="ECO:0000259" key="1">
    <source>
        <dbReference type="Pfam" id="PF14436"/>
    </source>
</evidence>
<accession>A0ABW3REV5</accession>
<evidence type="ECO:0000313" key="3">
    <source>
        <dbReference type="Proteomes" id="UP001597163"/>
    </source>
</evidence>
<proteinExistence type="predicted"/>
<feature type="domain" description="Bacterial EndoU nuclease" evidence="1">
    <location>
        <begin position="97"/>
        <end position="217"/>
    </location>
</feature>
<protein>
    <submittedName>
        <fullName evidence="2">EndoU domain-containing protein</fullName>
    </submittedName>
</protein>
<dbReference type="InterPro" id="IPR029501">
    <property type="entry name" value="EndoU_bac"/>
</dbReference>
<name>A0ABW3REV5_9FLAO</name>
<reference evidence="3" key="1">
    <citation type="journal article" date="2019" name="Int. J. Syst. Evol. Microbiol.">
        <title>The Global Catalogue of Microorganisms (GCM) 10K type strain sequencing project: providing services to taxonomists for standard genome sequencing and annotation.</title>
        <authorList>
            <consortium name="The Broad Institute Genomics Platform"/>
            <consortium name="The Broad Institute Genome Sequencing Center for Infectious Disease"/>
            <person name="Wu L."/>
            <person name="Ma J."/>
        </authorList>
    </citation>
    <scope>NUCLEOTIDE SEQUENCE [LARGE SCALE GENOMIC DNA]</scope>
    <source>
        <strain evidence="3">CCUG 63246</strain>
    </source>
</reference>
<sequence>MEYHYYILRNGFSTDKQKLKEGTFIVRIPNHFPIDFSDGNGPFKSLRALKRYSPILKLLKTTNPKRAQQIVEEMNIITSEKLIATPKGTEFKPAIVDGFIHATIGRIKRGELTGIHFFDPEKVRIIEIIEINETTRVFKARFEFFDVKTKKWIEKRAASTFFPKDWNLATLLMECKFAFDKLNEKDLINSKIKSLTESNIEVEIIIRNGKLKSLYPLI</sequence>
<evidence type="ECO:0000313" key="2">
    <source>
        <dbReference type="EMBL" id="MFD1163497.1"/>
    </source>
</evidence>
<dbReference type="Pfam" id="PF14436">
    <property type="entry name" value="EndoU_bacteria"/>
    <property type="match status" value="1"/>
</dbReference>
<gene>
    <name evidence="2" type="ORF">ACFQ2E_13785</name>
</gene>
<organism evidence="2 3">
    <name type="scientific">Hwangdonia seohaensis</name>
    <dbReference type="NCBI Taxonomy" id="1240727"/>
    <lineage>
        <taxon>Bacteria</taxon>
        <taxon>Pseudomonadati</taxon>
        <taxon>Bacteroidota</taxon>
        <taxon>Flavobacteriia</taxon>
        <taxon>Flavobacteriales</taxon>
        <taxon>Flavobacteriaceae</taxon>
        <taxon>Hwangdonia</taxon>
    </lineage>
</organism>
<comment type="caution">
    <text evidence="2">The sequence shown here is derived from an EMBL/GenBank/DDBJ whole genome shotgun (WGS) entry which is preliminary data.</text>
</comment>